<feature type="region of interest" description="Disordered" evidence="1">
    <location>
        <begin position="33"/>
        <end position="81"/>
    </location>
</feature>
<accession>A3U2X9</accession>
<name>A3U2X9_PSEBH</name>
<feature type="compositionally biased region" description="Low complexity" evidence="1">
    <location>
        <begin position="99"/>
        <end position="117"/>
    </location>
</feature>
<dbReference type="InterPro" id="IPR006837">
    <property type="entry name" value="Divergent_DAC"/>
</dbReference>
<dbReference type="Gene3D" id="3.20.20.370">
    <property type="entry name" value="Glycoside hydrolase/deacetylase"/>
    <property type="match status" value="1"/>
</dbReference>
<dbReference type="SUPFAM" id="SSF88713">
    <property type="entry name" value="Glycoside hydrolase/deacetylase"/>
    <property type="match status" value="1"/>
</dbReference>
<keyword evidence="3" id="KW-1185">Reference proteome</keyword>
<feature type="compositionally biased region" description="Low complexity" evidence="1">
    <location>
        <begin position="219"/>
        <end position="237"/>
    </location>
</feature>
<dbReference type="eggNOG" id="COG2861">
    <property type="taxonomic scope" value="Bacteria"/>
</dbReference>
<protein>
    <recommendedName>
        <fullName evidence="4">YibQ protein</fullName>
    </recommendedName>
</protein>
<evidence type="ECO:0000313" key="3">
    <source>
        <dbReference type="Proteomes" id="UP000004318"/>
    </source>
</evidence>
<feature type="region of interest" description="Disordered" evidence="1">
    <location>
        <begin position="537"/>
        <end position="568"/>
    </location>
</feature>
<sequence length="779" mass="77236">MLRGTILGGLWGLALAAGVAGVVSLSVPVPGDAPPETATPDVPATSAFGDARDDMPALRPAPISKPDRGDAVRPEPPEGDDLALAGEALQSVEPPALTAPDAGLGDAPAPAPGDSLPTPAEADPVLPSPLAMPPAAPAAESEPEASRATPQPPRADPGEEVTGFPSGDLDDAAITPETPVTDLPMPQPDPVAPERLSGTAPAGTGPTSEAPGPDPAAPADPVAEPVAPADPAAPEAPQIAARDGASRPVPQSPEAAPNRVTERVTERTSSGPGRVGATGGADALPPAPTIQSESAADAPPEAATGAVPTGEAPDETTSGTSTGDGSDAPATAPVVLSGETSPEPPVSPAGAEAEEPAPERPAPGPVAGVEEPASGEPASPPVAEAGDAARDAPASATIAEWRESAPDAPAPASDASSGAPVPPAAGTAPASEAGDAPLAAPSVQGTDSQEAADEDPSATVAGLAPDAPASATQTDEAAPRPSAPVTEDPVTEDPVTEDPGLAQRAARTAPDSGAVDPRPAMPGEPALRLVETAPVVPLSDPDAAPDASAGAAPEAVGPPIDRFAQPFDNPADMPLVSIVLIDDGRGDASLPADFPYPLSIAIPVTRPDAPEAMRRYREGGYEVLALAGVPAGATPADLEAAAGDWFTRLDQVVGVIETPGRGLQSGRAMGERLAAILEESGHGLLLFPEGLDTARKLATRRGVPAATVFRDLDSEGQSATVIRRFLDNSAFKAGIEGQVILVARLRPETIEALLVWGLADRAGRVALAPVSHALKAAAP</sequence>
<dbReference type="HOGENOM" id="CLU_023987_0_0_5"/>
<feature type="compositionally biased region" description="Low complexity" evidence="1">
    <location>
        <begin position="406"/>
        <end position="431"/>
    </location>
</feature>
<reference evidence="2 3" key="1">
    <citation type="journal article" date="2010" name="J. Bacteriol.">
        <title>Genome sequences of Oceanicola granulosus HTCC2516(T) and Oceanicola batsensis HTCC2597(TDelta).</title>
        <authorList>
            <person name="Thrash J.C."/>
            <person name="Cho J.C."/>
            <person name="Vergin K.L."/>
            <person name="Giovannoni S.J."/>
        </authorList>
    </citation>
    <scope>NUCLEOTIDE SEQUENCE [LARGE SCALE GENOMIC DNA]</scope>
    <source>
        <strain evidence="3">ATCC BAA-863 / DSM 15984 / KCTC 12145 / HTCC2597</strain>
    </source>
</reference>
<dbReference type="InterPro" id="IPR011330">
    <property type="entry name" value="Glyco_hydro/deAcase_b/a-brl"/>
</dbReference>
<evidence type="ECO:0000313" key="2">
    <source>
        <dbReference type="EMBL" id="EAQ01509.1"/>
    </source>
</evidence>
<dbReference type="AlphaFoldDB" id="A3U2X9"/>
<dbReference type="RefSeq" id="WP_009804508.1">
    <property type="nucleotide sequence ID" value="NZ_CH724131.1"/>
</dbReference>
<dbReference type="STRING" id="252305.OB2597_01432"/>
<proteinExistence type="predicted"/>
<organism evidence="2 3">
    <name type="scientific">Pseudooceanicola batsensis (strain ATCC BAA-863 / DSM 15984 / KCTC 12145 / HTCC2597)</name>
    <name type="common">Oceanicola batsensis</name>
    <dbReference type="NCBI Taxonomy" id="252305"/>
    <lineage>
        <taxon>Bacteria</taxon>
        <taxon>Pseudomonadati</taxon>
        <taxon>Pseudomonadota</taxon>
        <taxon>Alphaproteobacteria</taxon>
        <taxon>Rhodobacterales</taxon>
        <taxon>Paracoccaceae</taxon>
        <taxon>Pseudooceanicola</taxon>
    </lineage>
</organism>
<feature type="compositionally biased region" description="Basic and acidic residues" evidence="1">
    <location>
        <begin position="65"/>
        <end position="76"/>
    </location>
</feature>
<feature type="compositionally biased region" description="Low complexity" evidence="1">
    <location>
        <begin position="365"/>
        <end position="399"/>
    </location>
</feature>
<evidence type="ECO:0008006" key="4">
    <source>
        <dbReference type="Google" id="ProtNLM"/>
    </source>
</evidence>
<dbReference type="Proteomes" id="UP000004318">
    <property type="component" value="Unassembled WGS sequence"/>
</dbReference>
<feature type="compositionally biased region" description="Low complexity" evidence="1">
    <location>
        <begin position="315"/>
        <end position="327"/>
    </location>
</feature>
<gene>
    <name evidence="2" type="ORF">OB2597_01432</name>
</gene>
<dbReference type="GO" id="GO:0005975">
    <property type="term" value="P:carbohydrate metabolic process"/>
    <property type="evidence" value="ECO:0007669"/>
    <property type="project" value="InterPro"/>
</dbReference>
<evidence type="ECO:0000256" key="1">
    <source>
        <dbReference type="SAM" id="MobiDB-lite"/>
    </source>
</evidence>
<feature type="region of interest" description="Disordered" evidence="1">
    <location>
        <begin position="95"/>
        <end position="524"/>
    </location>
</feature>
<dbReference type="OrthoDB" id="7658418at2"/>
<comment type="caution">
    <text evidence="2">The sequence shown here is derived from an EMBL/GenBank/DDBJ whole genome shotgun (WGS) entry which is preliminary data.</text>
</comment>
<feature type="compositionally biased region" description="Low complexity" evidence="1">
    <location>
        <begin position="292"/>
        <end position="303"/>
    </location>
</feature>
<dbReference type="EMBL" id="AAMO01000013">
    <property type="protein sequence ID" value="EAQ01509.1"/>
    <property type="molecule type" value="Genomic_DNA"/>
</dbReference>
<feature type="compositionally biased region" description="Low complexity" evidence="1">
    <location>
        <begin position="537"/>
        <end position="559"/>
    </location>
</feature>
<feature type="compositionally biased region" description="Pro residues" evidence="1">
    <location>
        <begin position="126"/>
        <end position="136"/>
    </location>
</feature>
<dbReference type="Pfam" id="PF04748">
    <property type="entry name" value="Polysacc_deac_2"/>
    <property type="match status" value="1"/>
</dbReference>